<dbReference type="InterPro" id="IPR006524">
    <property type="entry name" value="ArpU-like"/>
</dbReference>
<name>A0A6B3W5I1_9BACI</name>
<evidence type="ECO:0000313" key="2">
    <source>
        <dbReference type="EMBL" id="NEY83166.1"/>
    </source>
</evidence>
<reference evidence="2 3" key="1">
    <citation type="submission" date="2020-02" db="EMBL/GenBank/DDBJ databases">
        <title>Bacillus aquiflavi sp. nov., isolated from yellow water of strong flavor Chinese baijiu in Yibin region of China.</title>
        <authorList>
            <person name="Xie J."/>
        </authorList>
    </citation>
    <scope>NUCLEOTIDE SEQUENCE [LARGE SCALE GENOMIC DNA]</scope>
    <source>
        <strain evidence="2 3">3H-10</strain>
    </source>
</reference>
<evidence type="ECO:0000313" key="1">
    <source>
        <dbReference type="EMBL" id="MBA4538812.1"/>
    </source>
</evidence>
<organism evidence="2 3">
    <name type="scientific">Bacillus aquiflavi</name>
    <dbReference type="NCBI Taxonomy" id="2672567"/>
    <lineage>
        <taxon>Bacteria</taxon>
        <taxon>Bacillati</taxon>
        <taxon>Bacillota</taxon>
        <taxon>Bacilli</taxon>
        <taxon>Bacillales</taxon>
        <taxon>Bacillaceae</taxon>
        <taxon>Bacillus</taxon>
    </lineage>
</organism>
<dbReference type="SUPFAM" id="SSF88659">
    <property type="entry name" value="Sigma3 and sigma4 domains of RNA polymerase sigma factors"/>
    <property type="match status" value="1"/>
</dbReference>
<dbReference type="NCBIfam" id="TIGR01637">
    <property type="entry name" value="phage_arpU"/>
    <property type="match status" value="1"/>
</dbReference>
<dbReference type="Proteomes" id="UP000472971">
    <property type="component" value="Unassembled WGS sequence"/>
</dbReference>
<evidence type="ECO:0000313" key="4">
    <source>
        <dbReference type="Proteomes" id="UP000570010"/>
    </source>
</evidence>
<dbReference type="InterPro" id="IPR013324">
    <property type="entry name" value="RNA_pol_sigma_r3/r4-like"/>
</dbReference>
<dbReference type="EMBL" id="JAAIWN010000087">
    <property type="protein sequence ID" value="NEY83166.1"/>
    <property type="molecule type" value="Genomic_DNA"/>
</dbReference>
<dbReference type="RefSeq" id="WP_163243568.1">
    <property type="nucleotide sequence ID" value="NZ_CP082780.1"/>
</dbReference>
<accession>A0A6B3W5I1</accession>
<dbReference type="Proteomes" id="UP000570010">
    <property type="component" value="Unassembled WGS sequence"/>
</dbReference>
<dbReference type="Gene3D" id="1.20.140.160">
    <property type="match status" value="1"/>
</dbReference>
<proteinExistence type="predicted"/>
<dbReference type="EMBL" id="JACEIO010000084">
    <property type="protein sequence ID" value="MBA4538812.1"/>
    <property type="molecule type" value="Genomic_DNA"/>
</dbReference>
<sequence length="147" mass="17255">METLNINLTAVDRTATKKAVSSALEKYRILLLTQNEESQPKITQTFSLVPPVQSNEFYSSTESTAIKNVDQEKQRSEYLARISKAVNRLSYWERAIIIQRYMQLEEVYDYEIYNELGMSERKYYRLKSRAFFKLALALNIEVYTNSI</sequence>
<evidence type="ECO:0000313" key="3">
    <source>
        <dbReference type="Proteomes" id="UP000472971"/>
    </source>
</evidence>
<dbReference type="AlphaFoldDB" id="A0A6B3W5I1"/>
<gene>
    <name evidence="2" type="ORF">G4D64_17115</name>
    <name evidence="1" type="ORF">H1Z61_17190</name>
</gene>
<protein>
    <submittedName>
        <fullName evidence="2">ArpU family transcriptional regulator</fullName>
    </submittedName>
</protein>
<keyword evidence="3" id="KW-1185">Reference proteome</keyword>
<reference evidence="1 4" key="2">
    <citation type="submission" date="2020-07" db="EMBL/GenBank/DDBJ databases">
        <authorList>
            <person name="Feng H."/>
        </authorList>
    </citation>
    <scope>NUCLEOTIDE SEQUENCE [LARGE SCALE GENOMIC DNA]</scope>
    <source>
        <strain evidence="4">s-12</strain>
        <strain evidence="1">S-12</strain>
    </source>
</reference>
<comment type="caution">
    <text evidence="2">The sequence shown here is derived from an EMBL/GenBank/DDBJ whole genome shotgun (WGS) entry which is preliminary data.</text>
</comment>